<accession>A0A1Y2IKE9</accession>
<evidence type="ECO:0000313" key="1">
    <source>
        <dbReference type="EMBL" id="OSD01609.1"/>
    </source>
</evidence>
<organism evidence="1 2">
    <name type="scientific">Trametes coccinea (strain BRFM310)</name>
    <name type="common">Pycnoporus coccineus</name>
    <dbReference type="NCBI Taxonomy" id="1353009"/>
    <lineage>
        <taxon>Eukaryota</taxon>
        <taxon>Fungi</taxon>
        <taxon>Dikarya</taxon>
        <taxon>Basidiomycota</taxon>
        <taxon>Agaricomycotina</taxon>
        <taxon>Agaricomycetes</taxon>
        <taxon>Polyporales</taxon>
        <taxon>Polyporaceae</taxon>
        <taxon>Trametes</taxon>
    </lineage>
</organism>
<gene>
    <name evidence="1" type="ORF">PYCCODRAFT_488736</name>
</gene>
<dbReference type="Proteomes" id="UP000193067">
    <property type="component" value="Unassembled WGS sequence"/>
</dbReference>
<sequence length="204" mass="22383">MSGSAPELYDAMALLRNIMQLPAPRIPAHWNLRAYAQAAKLPTMELSQSAPALPPTGHRSHANALAIEWDDYRRLELMYTLDNFKYAALRCCELNLPAQRVGVSDTDDENGGGISISAKGFAIASHIPIGKPSDAARVARWVLEYPLATVSRMMHLVYPESANFKIIEGFESELEGDGDILRSSSLCGDSYVSHVRSAQATEKH</sequence>
<reference evidence="1 2" key="1">
    <citation type="journal article" date="2015" name="Biotechnol. Biofuels">
        <title>Enhanced degradation of softwood versus hardwood by the white-rot fungus Pycnoporus coccineus.</title>
        <authorList>
            <person name="Couturier M."/>
            <person name="Navarro D."/>
            <person name="Chevret D."/>
            <person name="Henrissat B."/>
            <person name="Piumi F."/>
            <person name="Ruiz-Duenas F.J."/>
            <person name="Martinez A.T."/>
            <person name="Grigoriev I.V."/>
            <person name="Riley R."/>
            <person name="Lipzen A."/>
            <person name="Berrin J.G."/>
            <person name="Master E.R."/>
            <person name="Rosso M.N."/>
        </authorList>
    </citation>
    <scope>NUCLEOTIDE SEQUENCE [LARGE SCALE GENOMIC DNA]</scope>
    <source>
        <strain evidence="1 2">BRFM310</strain>
    </source>
</reference>
<dbReference type="AlphaFoldDB" id="A0A1Y2IKE9"/>
<dbReference type="OrthoDB" id="2579508at2759"/>
<evidence type="ECO:0000313" key="2">
    <source>
        <dbReference type="Proteomes" id="UP000193067"/>
    </source>
</evidence>
<keyword evidence="2" id="KW-1185">Reference proteome</keyword>
<name>A0A1Y2IKE9_TRAC3</name>
<dbReference type="EMBL" id="KZ084110">
    <property type="protein sequence ID" value="OSD01609.1"/>
    <property type="molecule type" value="Genomic_DNA"/>
</dbReference>
<protein>
    <submittedName>
        <fullName evidence="1">Uncharacterized protein</fullName>
    </submittedName>
</protein>
<proteinExistence type="predicted"/>